<evidence type="ECO:0000313" key="3">
    <source>
        <dbReference type="Proteomes" id="UP000261082"/>
    </source>
</evidence>
<dbReference type="RefSeq" id="WP_117158115.1">
    <property type="nucleotide sequence ID" value="NZ_QVID01000001.1"/>
</dbReference>
<evidence type="ECO:0000259" key="1">
    <source>
        <dbReference type="Pfam" id="PF22322"/>
    </source>
</evidence>
<dbReference type="InterPro" id="IPR054246">
    <property type="entry name" value="DUF6973"/>
</dbReference>
<accession>A0A3E1QAG6</accession>
<dbReference type="EMBL" id="QVID01000001">
    <property type="protein sequence ID" value="RFN59116.1"/>
    <property type="molecule type" value="Genomic_DNA"/>
</dbReference>
<name>A0A3E1QAG6_9FLAO</name>
<organism evidence="2 3">
    <name type="scientific">Marixanthomonas ophiurae</name>
    <dbReference type="NCBI Taxonomy" id="387659"/>
    <lineage>
        <taxon>Bacteria</taxon>
        <taxon>Pseudomonadati</taxon>
        <taxon>Bacteroidota</taxon>
        <taxon>Flavobacteriia</taxon>
        <taxon>Flavobacteriales</taxon>
        <taxon>Flavobacteriaceae</taxon>
        <taxon>Marixanthomonas</taxon>
    </lineage>
</organism>
<feature type="domain" description="DUF6973" evidence="1">
    <location>
        <begin position="20"/>
        <end position="141"/>
    </location>
</feature>
<dbReference type="OrthoDB" id="1496068at2"/>
<protein>
    <recommendedName>
        <fullName evidence="1">DUF6973 domain-containing protein</fullName>
    </recommendedName>
</protein>
<dbReference type="Pfam" id="PF22322">
    <property type="entry name" value="DUF6973"/>
    <property type="match status" value="1"/>
</dbReference>
<comment type="caution">
    <text evidence="2">The sequence shown here is derived from an EMBL/GenBank/DDBJ whole genome shotgun (WGS) entry which is preliminary data.</text>
</comment>
<gene>
    <name evidence="2" type="ORF">DZ858_03300</name>
</gene>
<proteinExistence type="predicted"/>
<sequence length="164" mass="18986">MNVLKRIRQLSIKQLWHLSVVFIKQPFLVFPTLKATKKTMRISGDLYGKAHHKNGPSNAFRHAMWNVLIAKAAFSKFQNVDKSIEWAEKVTDLHEKLAPNSPLETAMDLHNNQMGRQFFEEVLDVSEEEMISFLQKKAENAQKVVKTSEIEILKKELVFIKKPL</sequence>
<dbReference type="Proteomes" id="UP000261082">
    <property type="component" value="Unassembled WGS sequence"/>
</dbReference>
<keyword evidence="3" id="KW-1185">Reference proteome</keyword>
<reference evidence="2 3" key="1">
    <citation type="journal article" date="2007" name="Int. J. Syst. Evol. Microbiol.">
        <title>Marixanthomonas ophiurae gen. nov., sp. nov., a marine bacterium of the family Flavobacteriaceae isolated from a deep-sea brittle star.</title>
        <authorList>
            <person name="Romanenko L.A."/>
            <person name="Uchino M."/>
            <person name="Frolova G.M."/>
            <person name="Mikhailov V.V."/>
        </authorList>
    </citation>
    <scope>NUCLEOTIDE SEQUENCE [LARGE SCALE GENOMIC DNA]</scope>
    <source>
        <strain evidence="2 3">KMM 3046</strain>
    </source>
</reference>
<evidence type="ECO:0000313" key="2">
    <source>
        <dbReference type="EMBL" id="RFN59116.1"/>
    </source>
</evidence>
<dbReference type="AlphaFoldDB" id="A0A3E1QAG6"/>